<keyword evidence="4" id="KW-1003">Cell membrane</keyword>
<evidence type="ECO:0000256" key="1">
    <source>
        <dbReference type="ARBA" id="ARBA00001970"/>
    </source>
</evidence>
<keyword evidence="5" id="KW-0349">Heme</keyword>
<organism evidence="15 16">
    <name type="scientific">Stappia sediminis</name>
    <dbReference type="NCBI Taxonomy" id="2692190"/>
    <lineage>
        <taxon>Bacteria</taxon>
        <taxon>Pseudomonadati</taxon>
        <taxon>Pseudomonadota</taxon>
        <taxon>Alphaproteobacteria</taxon>
        <taxon>Hyphomicrobiales</taxon>
        <taxon>Stappiaceae</taxon>
        <taxon>Stappia</taxon>
    </lineage>
</organism>
<keyword evidence="7" id="KW-0479">Metal-binding</keyword>
<dbReference type="PANTHER" id="PTHR30529">
    <property type="entry name" value="CYTOCHROME B561"/>
    <property type="match status" value="1"/>
</dbReference>
<dbReference type="PANTHER" id="PTHR30529:SF1">
    <property type="entry name" value="CYTOCHROME B561 HOMOLOG 2"/>
    <property type="match status" value="1"/>
</dbReference>
<dbReference type="GO" id="GO:0009055">
    <property type="term" value="F:electron transfer activity"/>
    <property type="evidence" value="ECO:0007669"/>
    <property type="project" value="InterPro"/>
</dbReference>
<dbReference type="SUPFAM" id="SSF81342">
    <property type="entry name" value="Transmembrane di-heme cytochromes"/>
    <property type="match status" value="1"/>
</dbReference>
<comment type="similarity">
    <text evidence="12">Belongs to the cytochrome b561 family.</text>
</comment>
<comment type="subcellular location">
    <subcellularLocation>
        <location evidence="2">Cell membrane</location>
        <topology evidence="2">Multi-pass membrane protein</topology>
    </subcellularLocation>
</comment>
<proteinExistence type="inferred from homology"/>
<evidence type="ECO:0000313" key="15">
    <source>
        <dbReference type="EMBL" id="MXN67484.1"/>
    </source>
</evidence>
<protein>
    <submittedName>
        <fullName evidence="15">Cytochrome B</fullName>
    </submittedName>
</protein>
<keyword evidence="3" id="KW-0813">Transport</keyword>
<evidence type="ECO:0000256" key="8">
    <source>
        <dbReference type="ARBA" id="ARBA00022982"/>
    </source>
</evidence>
<evidence type="ECO:0000313" key="16">
    <source>
        <dbReference type="Proteomes" id="UP000433101"/>
    </source>
</evidence>
<keyword evidence="16" id="KW-1185">Reference proteome</keyword>
<dbReference type="Pfam" id="PF01292">
    <property type="entry name" value="Ni_hydr_CYTB"/>
    <property type="match status" value="1"/>
</dbReference>
<evidence type="ECO:0000256" key="13">
    <source>
        <dbReference type="SAM" id="Phobius"/>
    </source>
</evidence>
<comment type="caution">
    <text evidence="15">The sequence shown here is derived from an EMBL/GenBank/DDBJ whole genome shotgun (WGS) entry which is preliminary data.</text>
</comment>
<accession>A0A7X3SA31</accession>
<dbReference type="GO" id="GO:0046872">
    <property type="term" value="F:metal ion binding"/>
    <property type="evidence" value="ECO:0007669"/>
    <property type="project" value="UniProtKB-KW"/>
</dbReference>
<evidence type="ECO:0000256" key="11">
    <source>
        <dbReference type="ARBA" id="ARBA00023136"/>
    </source>
</evidence>
<reference evidence="15 16" key="1">
    <citation type="submission" date="2019-12" db="EMBL/GenBank/DDBJ databases">
        <authorList>
            <person name="Li M."/>
        </authorList>
    </citation>
    <scope>NUCLEOTIDE SEQUENCE [LARGE SCALE GENOMIC DNA]</scope>
    <source>
        <strain evidence="15 16">GBMRC 2046</strain>
    </source>
</reference>
<dbReference type="EMBL" id="WUMV01000012">
    <property type="protein sequence ID" value="MXN67484.1"/>
    <property type="molecule type" value="Genomic_DNA"/>
</dbReference>
<keyword evidence="9 13" id="KW-1133">Transmembrane helix</keyword>
<keyword evidence="11 13" id="KW-0472">Membrane</keyword>
<keyword evidence="10" id="KW-0408">Iron</keyword>
<sequence>MPGFLLLAVNTLAGSASPDPERLNTLTTLAVLCAVLFSFRIYWRLKHHHPMPLGGAKPVEVIIARCVAFGLSLAGVVLPLILWASLSASGLEFRFFGLEFPRIWSEGEASAFYLTGLFWLGVIAFTLGFLLHLFGAFKHQVVLKDDAVLRLMGKEVEL</sequence>
<evidence type="ECO:0000256" key="5">
    <source>
        <dbReference type="ARBA" id="ARBA00022617"/>
    </source>
</evidence>
<keyword evidence="8" id="KW-0249">Electron transport</keyword>
<dbReference type="InterPro" id="IPR016174">
    <property type="entry name" value="Di-haem_cyt_TM"/>
</dbReference>
<evidence type="ECO:0000256" key="10">
    <source>
        <dbReference type="ARBA" id="ARBA00023004"/>
    </source>
</evidence>
<feature type="transmembrane region" description="Helical" evidence="13">
    <location>
        <begin position="111"/>
        <end position="134"/>
    </location>
</feature>
<evidence type="ECO:0000256" key="12">
    <source>
        <dbReference type="ARBA" id="ARBA00037975"/>
    </source>
</evidence>
<feature type="transmembrane region" description="Helical" evidence="13">
    <location>
        <begin position="26"/>
        <end position="45"/>
    </location>
</feature>
<dbReference type="AlphaFoldDB" id="A0A7X3SA31"/>
<dbReference type="GO" id="GO:0022904">
    <property type="term" value="P:respiratory electron transport chain"/>
    <property type="evidence" value="ECO:0007669"/>
    <property type="project" value="InterPro"/>
</dbReference>
<keyword evidence="6 13" id="KW-0812">Transmembrane</keyword>
<evidence type="ECO:0000256" key="7">
    <source>
        <dbReference type="ARBA" id="ARBA00022723"/>
    </source>
</evidence>
<evidence type="ECO:0000256" key="3">
    <source>
        <dbReference type="ARBA" id="ARBA00022448"/>
    </source>
</evidence>
<comment type="cofactor">
    <cofactor evidence="1">
        <name>heme b</name>
        <dbReference type="ChEBI" id="CHEBI:60344"/>
    </cofactor>
</comment>
<evidence type="ECO:0000256" key="9">
    <source>
        <dbReference type="ARBA" id="ARBA00022989"/>
    </source>
</evidence>
<feature type="transmembrane region" description="Helical" evidence="13">
    <location>
        <begin position="66"/>
        <end position="91"/>
    </location>
</feature>
<feature type="domain" description="Cytochrome b561 bacterial/Ni-hydrogenase" evidence="14">
    <location>
        <begin position="28"/>
        <end position="152"/>
    </location>
</feature>
<dbReference type="InterPro" id="IPR052168">
    <property type="entry name" value="Cytochrome_b561_oxidase"/>
</dbReference>
<dbReference type="GO" id="GO:0005886">
    <property type="term" value="C:plasma membrane"/>
    <property type="evidence" value="ECO:0007669"/>
    <property type="project" value="UniProtKB-SubCell"/>
</dbReference>
<dbReference type="Proteomes" id="UP000433101">
    <property type="component" value="Unassembled WGS sequence"/>
</dbReference>
<evidence type="ECO:0000256" key="2">
    <source>
        <dbReference type="ARBA" id="ARBA00004651"/>
    </source>
</evidence>
<evidence type="ECO:0000259" key="14">
    <source>
        <dbReference type="Pfam" id="PF01292"/>
    </source>
</evidence>
<evidence type="ECO:0000256" key="4">
    <source>
        <dbReference type="ARBA" id="ARBA00022475"/>
    </source>
</evidence>
<dbReference type="GO" id="GO:0020037">
    <property type="term" value="F:heme binding"/>
    <property type="evidence" value="ECO:0007669"/>
    <property type="project" value="TreeGrafter"/>
</dbReference>
<gene>
    <name evidence="15" type="ORF">GR183_21480</name>
</gene>
<name>A0A7X3SA31_9HYPH</name>
<evidence type="ECO:0000256" key="6">
    <source>
        <dbReference type="ARBA" id="ARBA00022692"/>
    </source>
</evidence>
<dbReference type="InterPro" id="IPR011577">
    <property type="entry name" value="Cyt_b561_bac/Ni-Hgenase"/>
</dbReference>